<comment type="caution">
    <text evidence="5">The sequence shown here is derived from an EMBL/GenBank/DDBJ whole genome shotgun (WGS) entry which is preliminary data.</text>
</comment>
<dbReference type="OrthoDB" id="292693at2759"/>
<dbReference type="GO" id="GO:0048039">
    <property type="term" value="F:ubiquinone binding"/>
    <property type="evidence" value="ECO:0007669"/>
    <property type="project" value="InterPro"/>
</dbReference>
<evidence type="ECO:0000256" key="2">
    <source>
        <dbReference type="ARBA" id="ARBA00011814"/>
    </source>
</evidence>
<dbReference type="InterPro" id="IPR044996">
    <property type="entry name" value="COQ10-like"/>
</dbReference>
<comment type="similarity">
    <text evidence="1">Belongs to the COQ10 family.</text>
</comment>
<dbReference type="eggNOG" id="KOG3177">
    <property type="taxonomic scope" value="Eukaryota"/>
</dbReference>
<feature type="domain" description="Coenzyme Q-binding protein COQ10 START" evidence="4">
    <location>
        <begin position="9"/>
        <end position="136"/>
    </location>
</feature>
<proteinExistence type="inferred from homology"/>
<evidence type="ECO:0000256" key="1">
    <source>
        <dbReference type="ARBA" id="ARBA00006885"/>
    </source>
</evidence>
<comment type="function">
    <text evidence="3">Required for the function of coenzyme Q in the respiratory chain. May serve as a chaperone or may be involved in the transport of Q6 from its site of synthesis to the catalytic sites of the respiratory complexes.</text>
</comment>
<dbReference type="Proteomes" id="UP000011777">
    <property type="component" value="Unassembled WGS sequence"/>
</dbReference>
<evidence type="ECO:0000313" key="6">
    <source>
        <dbReference type="Proteomes" id="UP000011777"/>
    </source>
</evidence>
<dbReference type="HOGENOM" id="CLU_079653_1_2_1"/>
<dbReference type="SUPFAM" id="SSF55961">
    <property type="entry name" value="Bet v1-like"/>
    <property type="match status" value="1"/>
</dbReference>
<keyword evidence="6" id="KW-1185">Reference proteome</keyword>
<evidence type="ECO:0000313" key="5">
    <source>
        <dbReference type="EMBL" id="EMG47968.1"/>
    </source>
</evidence>
<dbReference type="AlphaFoldDB" id="M3J7B2"/>
<name>M3J7B2_CANMX</name>
<dbReference type="EMBL" id="AOGT01001322">
    <property type="protein sequence ID" value="EMG47968.1"/>
    <property type="molecule type" value="Genomic_DNA"/>
</dbReference>
<dbReference type="OMA" id="IDGPFKY"/>
<accession>M3J7B2</accession>
<dbReference type="Gene3D" id="3.30.530.20">
    <property type="match status" value="1"/>
</dbReference>
<protein>
    <recommendedName>
        <fullName evidence="4">Coenzyme Q-binding protein COQ10 START domain-containing protein</fullName>
    </recommendedName>
</protein>
<dbReference type="InterPro" id="IPR005031">
    <property type="entry name" value="COQ10_START"/>
</dbReference>
<dbReference type="STRING" id="1245528.M3J7B2"/>
<evidence type="ECO:0000259" key="4">
    <source>
        <dbReference type="Pfam" id="PF03364"/>
    </source>
</evidence>
<dbReference type="PANTHER" id="PTHR12901">
    <property type="entry name" value="SPERM PROTEIN HOMOLOG"/>
    <property type="match status" value="1"/>
</dbReference>
<sequence length="162" mass="19086">MTKILHGSRKQVYEIVSQVDKYHSFVPFVEESFISMRDTYNNDLPTKAGLVVGWKDIVEKFECDLECIENSKVIAKSIELDLFDFLETEWGFSEVMKCEDKCRVDFKLVYKFKNPLYDKLSFMFAPQVTEIMIGAFEKRLKKLKLDEAMMKYRKGENMKTLS</sequence>
<dbReference type="GO" id="GO:0045333">
    <property type="term" value="P:cellular respiration"/>
    <property type="evidence" value="ECO:0007669"/>
    <property type="project" value="InterPro"/>
</dbReference>
<reference evidence="5 6" key="1">
    <citation type="submission" date="2013-02" db="EMBL/GenBank/DDBJ databases">
        <title>Genome sequence of Candida maltosa Xu316, a potential industrial strain for xylitol and ethanol production.</title>
        <authorList>
            <person name="Yu J."/>
            <person name="Wang Q."/>
            <person name="Geng X."/>
            <person name="Bao W."/>
            <person name="He P."/>
            <person name="Cai J."/>
        </authorList>
    </citation>
    <scope>NUCLEOTIDE SEQUENCE [LARGE SCALE GENOMIC DNA]</scope>
    <source>
        <strain evidence="6">Xu316</strain>
    </source>
</reference>
<dbReference type="Pfam" id="PF03364">
    <property type="entry name" value="Polyketide_cyc"/>
    <property type="match status" value="1"/>
</dbReference>
<organism evidence="5 6">
    <name type="scientific">Candida maltosa (strain Xu316)</name>
    <name type="common">Yeast</name>
    <dbReference type="NCBI Taxonomy" id="1245528"/>
    <lineage>
        <taxon>Eukaryota</taxon>
        <taxon>Fungi</taxon>
        <taxon>Dikarya</taxon>
        <taxon>Ascomycota</taxon>
        <taxon>Saccharomycotina</taxon>
        <taxon>Pichiomycetes</taxon>
        <taxon>Debaryomycetaceae</taxon>
        <taxon>Candida/Lodderomyces clade</taxon>
        <taxon>Candida</taxon>
    </lineage>
</organism>
<gene>
    <name evidence="5" type="ORF">G210_1556</name>
</gene>
<dbReference type="PANTHER" id="PTHR12901:SF10">
    <property type="entry name" value="COENZYME Q-BINDING PROTEIN COQ10, MITOCHONDRIAL"/>
    <property type="match status" value="1"/>
</dbReference>
<evidence type="ECO:0000256" key="3">
    <source>
        <dbReference type="ARBA" id="ARBA00024947"/>
    </source>
</evidence>
<dbReference type="GO" id="GO:0005739">
    <property type="term" value="C:mitochondrion"/>
    <property type="evidence" value="ECO:0007669"/>
    <property type="project" value="TreeGrafter"/>
</dbReference>
<dbReference type="CDD" id="cd07813">
    <property type="entry name" value="COQ10p_like"/>
    <property type="match status" value="1"/>
</dbReference>
<comment type="subunit">
    <text evidence="2">Interacts with coenzyme Q.</text>
</comment>
<dbReference type="InterPro" id="IPR023393">
    <property type="entry name" value="START-like_dom_sf"/>
</dbReference>